<dbReference type="RefSeq" id="WP_229526463.1">
    <property type="nucleotide sequence ID" value="NZ_JAFFQR010000112.1"/>
</dbReference>
<gene>
    <name evidence="1" type="ORF">ACFQ5D_17965</name>
</gene>
<reference evidence="2" key="1">
    <citation type="journal article" date="2019" name="Int. J. Syst. Evol. Microbiol.">
        <title>The Global Catalogue of Microorganisms (GCM) 10K type strain sequencing project: providing services to taxonomists for standard genome sequencing and annotation.</title>
        <authorList>
            <consortium name="The Broad Institute Genomics Platform"/>
            <consortium name="The Broad Institute Genome Sequencing Center for Infectious Disease"/>
            <person name="Wu L."/>
            <person name="Ma J."/>
        </authorList>
    </citation>
    <scope>NUCLEOTIDE SEQUENCE [LARGE SCALE GENOMIC DNA]</scope>
    <source>
        <strain evidence="2">CCM 9147</strain>
    </source>
</reference>
<evidence type="ECO:0000313" key="2">
    <source>
        <dbReference type="Proteomes" id="UP001597340"/>
    </source>
</evidence>
<sequence length="98" mass="11192">MAVFTYGHFETNIDSNSELYGYLCEVNEQIGERKLIIECETIKRGFFHKPKIIYCLYADMGLGEYQVIECASGDERLTAAYLLGVLTGIQRGRNNNDR</sequence>
<keyword evidence="2" id="KW-1185">Reference proteome</keyword>
<name>A0ABW4DEZ4_9BACL</name>
<dbReference type="EMBL" id="JBHTNZ010000029">
    <property type="protein sequence ID" value="MFD1463235.1"/>
    <property type="molecule type" value="Genomic_DNA"/>
</dbReference>
<accession>A0ABW4DEZ4</accession>
<organism evidence="1 2">
    <name type="scientific">Paenibacillus farraposensis</name>
    <dbReference type="NCBI Taxonomy" id="2807095"/>
    <lineage>
        <taxon>Bacteria</taxon>
        <taxon>Bacillati</taxon>
        <taxon>Bacillota</taxon>
        <taxon>Bacilli</taxon>
        <taxon>Bacillales</taxon>
        <taxon>Paenibacillaceae</taxon>
        <taxon>Paenibacillus</taxon>
    </lineage>
</organism>
<comment type="caution">
    <text evidence="1">The sequence shown here is derived from an EMBL/GenBank/DDBJ whole genome shotgun (WGS) entry which is preliminary data.</text>
</comment>
<dbReference type="Proteomes" id="UP001597340">
    <property type="component" value="Unassembled WGS sequence"/>
</dbReference>
<proteinExistence type="predicted"/>
<protein>
    <submittedName>
        <fullName evidence="1">Uncharacterized protein</fullName>
    </submittedName>
</protein>
<evidence type="ECO:0000313" key="1">
    <source>
        <dbReference type="EMBL" id="MFD1463235.1"/>
    </source>
</evidence>